<dbReference type="CDD" id="cd00091">
    <property type="entry name" value="NUC"/>
    <property type="match status" value="3"/>
</dbReference>
<evidence type="ECO:0000256" key="2">
    <source>
        <dbReference type="ARBA" id="ARBA00022722"/>
    </source>
</evidence>
<sequence>MQSSLVVLLILFCSSFCCCAARRLSRILPQAEGESGVPVFGDCGFSVNGDLSDPAPLFSRHQSYELIVPDSTDTVRLANGELLDLFCPGDGFTAPFAKQTQITVQCLQQKYFLHDGLIYALSNFTCANWPTYTAQRTGRECNGGTDLVQVGFEMEDGAFLHAYDVCHDELAETTRYVHHVLHPCDYQHGVSRPNFAQLDFYGDKDVNIKYTQTQQNFTISEILGLDASPYFNYSDDRILARGHMAAKADMIFAAWQHATFLFINVAPQWQTFNGGNWERIESSVRKFVATENITVDCYTGTWGVSRLPDFEGTPRELYLDFDENNNGLIPVPMLYFRVIIARETREGIVLIGVNNPYASLADIQKEYILCEDIGHQLSWVGWMKEDLHEGYSYACTVEDFTAVVKDLPLEDLHTNGVLGLDEPVFGDCGFSVNGDLSDPAPLFSRHQSYELIVPDSTDTVRLANGELLDLFCPGDGFTAPFAKQTQITVQCLQQKYFLHDGLIYALSNFTCANWPTYTAQRTGRECNGGTDLVQVGFEMEDGAFLHAYDVCHDELAETTRYVHHVLHPCDYQHGVSRPNFAQLDFYGDKDVNIKYTQTQQNFTISEILGLDASPYFNYSDDRILARGHMAAKADMIFAAWQHATFLFINVAPQWQTFNGGNWERIESSVRKFVATENITVDCYTGTWGVSRLPDFEGTPRELYLDFDENNNGLIPVPMLYFRVIIARETREGIVLIGVNNPYASLADIQKEYILCEDIGHQLSWVGWMKEDLHEGYSYACTVEDFTAVVKDLPLEDLHTNGVLGLDEPICGFSVNGDLSDPAPLFSRHQSYELIVPDSTDTVRLANGELLDLFCPGDGFTAPFAKQTQITVQCLQQKYFLHDGLIYALSNFTCANWPTYTAQRTGRECNGGTDLVQVGFEMEDGAFLHAYDVCHDELAETTRYVHHVLHPCDYQHGVSRPNFAQLDFYGDKDVNIKYTQTQQNFTISEILGLDASPYFNYSDDRILARGHMAAKADMIFAAWQHATFLFINVAPQWQTFNGGNWERIESSVRKFVATENITVDCYTGTWGVSRLPDFEGTPRELYLDFDENNNGLIPVPMLYFRVIIARETREGIVLIGVNNPYASLADIQKEYILCEDIGHQLSWVGWMKEDLHEGYSYACTVEDFTAVVKDLPLEDLHTNGVLGLDEPI</sequence>
<evidence type="ECO:0000256" key="1">
    <source>
        <dbReference type="ARBA" id="ARBA00010052"/>
    </source>
</evidence>
<dbReference type="GO" id="GO:0000014">
    <property type="term" value="F:single-stranded DNA endodeoxyribonuclease activity"/>
    <property type="evidence" value="ECO:0007669"/>
    <property type="project" value="TreeGrafter"/>
</dbReference>
<accession>A0A0M4EIQ2</accession>
<keyword evidence="3" id="KW-0255">Endonuclease</keyword>
<comment type="similarity">
    <text evidence="1">Belongs to the DNA/RNA non-specific endonuclease family.</text>
</comment>
<dbReference type="OMA" id="QTMDICH"/>
<dbReference type="SMART" id="SM00477">
    <property type="entry name" value="NUC"/>
    <property type="match status" value="1"/>
</dbReference>
<dbReference type="InterPro" id="IPR020821">
    <property type="entry name" value="ENPP1-3/EXOG-like_nuc-like"/>
</dbReference>
<dbReference type="AlphaFoldDB" id="A0A0M4EIQ2"/>
<dbReference type="GO" id="GO:0006309">
    <property type="term" value="P:apoptotic DNA fragmentation"/>
    <property type="evidence" value="ECO:0007669"/>
    <property type="project" value="TreeGrafter"/>
</dbReference>
<evidence type="ECO:0000259" key="5">
    <source>
        <dbReference type="SMART" id="SM00477"/>
    </source>
</evidence>
<keyword evidence="4" id="KW-0732">Signal</keyword>
<feature type="non-terminal residue" evidence="7">
    <location>
        <position position="1191"/>
    </location>
</feature>
<evidence type="ECO:0000259" key="6">
    <source>
        <dbReference type="SMART" id="SM00892"/>
    </source>
</evidence>
<dbReference type="GO" id="GO:0003676">
    <property type="term" value="F:nucleic acid binding"/>
    <property type="evidence" value="ECO:0007669"/>
    <property type="project" value="InterPro"/>
</dbReference>
<evidence type="ECO:0000256" key="4">
    <source>
        <dbReference type="SAM" id="SignalP"/>
    </source>
</evidence>
<organism evidence="7">
    <name type="scientific">Drosophila busckii</name>
    <name type="common">Fruit fly</name>
    <dbReference type="NCBI Taxonomy" id="30019"/>
    <lineage>
        <taxon>Eukaryota</taxon>
        <taxon>Metazoa</taxon>
        <taxon>Ecdysozoa</taxon>
        <taxon>Arthropoda</taxon>
        <taxon>Hexapoda</taxon>
        <taxon>Insecta</taxon>
        <taxon>Pterygota</taxon>
        <taxon>Neoptera</taxon>
        <taxon>Endopterygota</taxon>
        <taxon>Diptera</taxon>
        <taxon>Brachycera</taxon>
        <taxon>Muscomorpha</taxon>
        <taxon>Ephydroidea</taxon>
        <taxon>Drosophilidae</taxon>
        <taxon>Drosophila</taxon>
    </lineage>
</organism>
<dbReference type="SUPFAM" id="SSF54060">
    <property type="entry name" value="His-Me finger endonucleases"/>
    <property type="match status" value="3"/>
</dbReference>
<dbReference type="InterPro" id="IPR044925">
    <property type="entry name" value="His-Me_finger_sf"/>
</dbReference>
<dbReference type="Gene3D" id="3.40.570.10">
    <property type="entry name" value="Extracellular Endonuclease, subunit A"/>
    <property type="match status" value="3"/>
</dbReference>
<dbReference type="OrthoDB" id="5960141at2759"/>
<dbReference type="GO" id="GO:0046872">
    <property type="term" value="F:metal ion binding"/>
    <property type="evidence" value="ECO:0007669"/>
    <property type="project" value="InterPro"/>
</dbReference>
<dbReference type="GO" id="GO:0005634">
    <property type="term" value="C:nucleus"/>
    <property type="evidence" value="ECO:0007669"/>
    <property type="project" value="TreeGrafter"/>
</dbReference>
<dbReference type="InterPro" id="IPR040255">
    <property type="entry name" value="Non-specific_endonuclease"/>
</dbReference>
<dbReference type="InterPro" id="IPR001604">
    <property type="entry name" value="Endo_G_ENPP1-like_dom"/>
</dbReference>
<feature type="domain" description="DNA/RNA non-specific endonuclease/pyrophosphatase/phosphodiesterase" evidence="6">
    <location>
        <begin position="926"/>
        <end position="1167"/>
    </location>
</feature>
<protein>
    <submittedName>
        <fullName evidence="7">CG14120</fullName>
    </submittedName>
</protein>
<dbReference type="InterPro" id="IPR044929">
    <property type="entry name" value="DNA/RNA_non-sp_Endonuclease_sf"/>
</dbReference>
<evidence type="ECO:0000313" key="7">
    <source>
        <dbReference type="EMBL" id="ALC44665.1"/>
    </source>
</evidence>
<keyword evidence="3" id="KW-0378">Hydrolase</keyword>
<dbReference type="STRING" id="30019.A0A0M4EIQ2"/>
<dbReference type="Pfam" id="PF01223">
    <property type="entry name" value="Endonuclease_NS"/>
    <property type="match status" value="3"/>
</dbReference>
<feature type="domain" description="ENPP1-3/EXOG-like endonuclease/phosphodiesterase" evidence="5">
    <location>
        <begin position="160"/>
        <end position="388"/>
    </location>
</feature>
<reference evidence="7" key="1">
    <citation type="submission" date="2015-08" db="EMBL/GenBank/DDBJ databases">
        <title>Ancestral chromatin configuration constrains chromatin evolution on differentiating sex chromosomes in Drosophila.</title>
        <authorList>
            <person name="Zhou Q."/>
            <person name="Bachtrog D."/>
        </authorList>
    </citation>
    <scope>NUCLEOTIDE SEQUENCE [LARGE SCALE GENOMIC DNA]</scope>
    <source>
        <tissue evidence="7">Whole larvae</tissue>
    </source>
</reference>
<dbReference type="GO" id="GO:0005743">
    <property type="term" value="C:mitochondrial inner membrane"/>
    <property type="evidence" value="ECO:0007669"/>
    <property type="project" value="TreeGrafter"/>
</dbReference>
<dbReference type="PANTHER" id="PTHR13966">
    <property type="entry name" value="ENDONUCLEASE RELATED"/>
    <property type="match status" value="1"/>
</dbReference>
<feature type="signal peptide" evidence="4">
    <location>
        <begin position="1"/>
        <end position="21"/>
    </location>
</feature>
<dbReference type="SMART" id="SM00892">
    <property type="entry name" value="Endonuclease_NS"/>
    <property type="match status" value="3"/>
</dbReference>
<gene>
    <name evidence="7" type="ORF">Dbus_chr3Lg1831</name>
</gene>
<dbReference type="EMBL" id="CP012525">
    <property type="protein sequence ID" value="ALC44665.1"/>
    <property type="molecule type" value="Genomic_DNA"/>
</dbReference>
<dbReference type="PANTHER" id="PTHR13966:SF19">
    <property type="entry name" value="NUCLEASE EXOG, MITOCHONDRIAL"/>
    <property type="match status" value="1"/>
</dbReference>
<keyword evidence="2" id="KW-0540">Nuclease</keyword>
<feature type="domain" description="DNA/RNA non-specific endonuclease/pyrophosphatase/phosphodiesterase" evidence="6">
    <location>
        <begin position="159"/>
        <end position="400"/>
    </location>
</feature>
<name>A0A0M4EIQ2_DROBS</name>
<dbReference type="FunFam" id="3.40.570.10:FF:000007">
    <property type="entry name" value="Alkaline nuclease"/>
    <property type="match status" value="3"/>
</dbReference>
<feature type="domain" description="DNA/RNA non-specific endonuclease/pyrophosphatase/phosphodiesterase" evidence="6">
    <location>
        <begin position="544"/>
        <end position="785"/>
    </location>
</feature>
<evidence type="ECO:0000256" key="3">
    <source>
        <dbReference type="ARBA" id="ARBA00022759"/>
    </source>
</evidence>
<feature type="chain" id="PRO_5005793424" evidence="4">
    <location>
        <begin position="22"/>
        <end position="1191"/>
    </location>
</feature>
<proteinExistence type="inferred from homology"/>
<dbReference type="GO" id="GO:0004521">
    <property type="term" value="F:RNA endonuclease activity"/>
    <property type="evidence" value="ECO:0007669"/>
    <property type="project" value="TreeGrafter"/>
</dbReference>